<gene>
    <name evidence="3" type="ORF">DFP72DRAFT_908395</name>
</gene>
<name>A0A8H6M3P8_9AGAR</name>
<accession>A0A8H6M3P8</accession>
<feature type="chain" id="PRO_5034825197" description="Secreted protein" evidence="2">
    <location>
        <begin position="18"/>
        <end position="86"/>
    </location>
</feature>
<protein>
    <recommendedName>
        <fullName evidence="5">Secreted protein</fullName>
    </recommendedName>
</protein>
<evidence type="ECO:0000313" key="4">
    <source>
        <dbReference type="Proteomes" id="UP000521943"/>
    </source>
</evidence>
<sequence>STIFICVSLFLSRRARSSLYCSSFAVLSGKAYLLHFDGSLPPAASPTHSVSPTTSALSEAHCPCSPAWVPSISTLSPDRTPRETSG</sequence>
<evidence type="ECO:0008006" key="5">
    <source>
        <dbReference type="Google" id="ProtNLM"/>
    </source>
</evidence>
<keyword evidence="2" id="KW-0732">Signal</keyword>
<feature type="region of interest" description="Disordered" evidence="1">
    <location>
        <begin position="67"/>
        <end position="86"/>
    </location>
</feature>
<feature type="non-terminal residue" evidence="3">
    <location>
        <position position="86"/>
    </location>
</feature>
<keyword evidence="4" id="KW-1185">Reference proteome</keyword>
<dbReference type="EMBL" id="JACGCI010000052">
    <property type="protein sequence ID" value="KAF6751071.1"/>
    <property type="molecule type" value="Genomic_DNA"/>
</dbReference>
<evidence type="ECO:0000313" key="3">
    <source>
        <dbReference type="EMBL" id="KAF6751071.1"/>
    </source>
</evidence>
<comment type="caution">
    <text evidence="3">The sequence shown here is derived from an EMBL/GenBank/DDBJ whole genome shotgun (WGS) entry which is preliminary data.</text>
</comment>
<reference evidence="3 4" key="1">
    <citation type="submission" date="2020-07" db="EMBL/GenBank/DDBJ databases">
        <title>Comparative genomics of pyrophilous fungi reveals a link between fire events and developmental genes.</title>
        <authorList>
            <consortium name="DOE Joint Genome Institute"/>
            <person name="Steindorff A.S."/>
            <person name="Carver A."/>
            <person name="Calhoun S."/>
            <person name="Stillman K."/>
            <person name="Liu H."/>
            <person name="Lipzen A."/>
            <person name="Pangilinan J."/>
            <person name="Labutti K."/>
            <person name="Bruns T.D."/>
            <person name="Grigoriev I.V."/>
        </authorList>
    </citation>
    <scope>NUCLEOTIDE SEQUENCE [LARGE SCALE GENOMIC DNA]</scope>
    <source>
        <strain evidence="3 4">CBS 144469</strain>
    </source>
</reference>
<feature type="signal peptide" evidence="2">
    <location>
        <begin position="1"/>
        <end position="17"/>
    </location>
</feature>
<proteinExistence type="predicted"/>
<organism evidence="3 4">
    <name type="scientific">Ephemerocybe angulata</name>
    <dbReference type="NCBI Taxonomy" id="980116"/>
    <lineage>
        <taxon>Eukaryota</taxon>
        <taxon>Fungi</taxon>
        <taxon>Dikarya</taxon>
        <taxon>Basidiomycota</taxon>
        <taxon>Agaricomycotina</taxon>
        <taxon>Agaricomycetes</taxon>
        <taxon>Agaricomycetidae</taxon>
        <taxon>Agaricales</taxon>
        <taxon>Agaricineae</taxon>
        <taxon>Psathyrellaceae</taxon>
        <taxon>Ephemerocybe</taxon>
    </lineage>
</organism>
<dbReference type="Proteomes" id="UP000521943">
    <property type="component" value="Unassembled WGS sequence"/>
</dbReference>
<evidence type="ECO:0000256" key="1">
    <source>
        <dbReference type="SAM" id="MobiDB-lite"/>
    </source>
</evidence>
<evidence type="ECO:0000256" key="2">
    <source>
        <dbReference type="SAM" id="SignalP"/>
    </source>
</evidence>
<dbReference type="AlphaFoldDB" id="A0A8H6M3P8"/>